<feature type="coiled-coil region" evidence="5">
    <location>
        <begin position="1491"/>
        <end position="1518"/>
    </location>
</feature>
<evidence type="ECO:0000256" key="2">
    <source>
        <dbReference type="ARBA" id="ARBA00022450"/>
    </source>
</evidence>
<keyword evidence="4" id="KW-0677">Repeat</keyword>
<dbReference type="Gene3D" id="2.30.38.10">
    <property type="entry name" value="Luciferase, Domain 3"/>
    <property type="match status" value="1"/>
</dbReference>
<dbReference type="InterPro" id="IPR010071">
    <property type="entry name" value="AA_adenyl_dom"/>
</dbReference>
<evidence type="ECO:0000256" key="4">
    <source>
        <dbReference type="ARBA" id="ARBA00022737"/>
    </source>
</evidence>
<dbReference type="eggNOG" id="COG1020">
    <property type="taxonomic scope" value="Bacteria"/>
</dbReference>
<evidence type="ECO:0000313" key="7">
    <source>
        <dbReference type="EMBL" id="ELR72282.1"/>
    </source>
</evidence>
<dbReference type="Pfam" id="PF13193">
    <property type="entry name" value="AMP-binding_C"/>
    <property type="match status" value="1"/>
</dbReference>
<dbReference type="InterPro" id="IPR001242">
    <property type="entry name" value="Condensation_dom"/>
</dbReference>
<sequence>MKFMTLVELIRLRSIYSDKGITFISGHNKEEFISYGALYARALKALNYLQVKGLRKGDELVIQVENNQEFLVIFWACLLGGIIPVPLSLAKKDDHKEKFCQVIKILNNPWLVICPYDWEPLAFYASNRYDQVSKKLEDRILYISEALAEEVPGKVDSSVQPQDIAFLQFSSGSTGDPKGVVLTHTNLIANMTAISQAAAYSEKDSMLSWMPLTHDMGMIGFHLNPMFSNINQYLMPTNLFVRHPKLWMEKASEHNISILCSPNFGYRYLLKYLKEEDNAWDLSKIRIIYNGAEPISVTLCQEFNDRLSAYGLKQTAICPVYGLAEASVAVSISGLENEVLSLALNREQLSPGDQVIVNEANNGIKIVNVGSPIDYCSVRIVNMDQEVEEQVIGHIQIKGANVTSEYYNNPVATKAVIKRGGWLDTGDLGFIKDGALYITGRKKDIIFINGQNYYPYDIEKEAESIEGIELNKIAVTACFNDQLDLEEVIAFVFNRGVLSKLVRTAIKLKELINEKFGIDINKVIPVKDIPRTTSGKLQRFKLLEKYRCGDFEEISEEFDKLLTSEYEYSNALPQNQIEKKLQEIWEEVLQTKKVGVERKFFQAGGNSIKAIALIMKMQQEFHVDISIRELYEFSTVRRLAAVIDNFAERQYKSIHQAPKADFYPVTSLQKRLYYASKIDPESIAYNVPMGIILKGKLDVDKLQQSLQNLVLRHDSLRMTFHKAGDGEPVFRVADTAEAKISRTACRREEWSIKLRKLIKPFDLTYGSLFRFYLLEDKKECLLFLDFHHVIMDGQSAYWFINELLTLYSGGELPPTGASYSDFAIWEYDVIKNESQSAYWAKLFSDGIPTLELPLDYPRPAVLTTIGKRKNFVLKKELVERLRHLSQELEVSPHTVYFTLYNVLLSKYSGQKDIVIGIPVLGRRHPDLERTLGMFVNTLAIRNSLTDSITFRDAVRQTFGKLSEAFDHQDLAFDDLINLLDIKAKAGRNPLFDTMFLYQDSGIGVRNIADLEISRFSFDPGFSKFDISMEVTENDEGALFSLEYSSKLFSEDTILRMARSFEQLLQRAVTNPKIKIGNLSPISDREYQQFMVDYNATKRDLNFKAIYELFDEQVEQNPERIAIQFNEQEISYKELGIKVNSAAQTLLNSGVCKGDLVSICLPRSPELVITILGCLRAGAAYVPIDQDMPAERIKFILNDSRSRYIITDSDDKLDFQINVLHVEKLLGNCGPVPQTYVVPQDLAYIIYTSGTTGHPKGVAIEHGSLHNYITWAAEQYLRNDEYTFALYSSISFDLTVTSVFTPLITGNKLVIYENDESEVLIEKVIRCNQADIIKLTPSHLKLLKNNNLLSPEIKIKVLILGGENLETELVQGVYHMMNGELQIYNEYGPTEATVGCMIYKFDPEDQGISVPIGRPIANTQVYLLDEYLKPVPVNVAGELYVAGEGLAREYLYQDQLTTEKFVKNPYDPGKLMYKTGDKARRLSNGNIEYIGRDDQQVKIKGYRVELSEIENQLVRHEDVHRAVVLFDKRTGHITAYYEKSEDESIEDDLKEYLATKLPHYMVPAQFIRVGNMPLTRNGKIDTGLLRQIAPKQLERQRESAQNEVEEILLREWRKLLNLTDIDVKDNFFELGGDSIKAVQISNRLFEQGYHVKVKDILTYHTIKNISRFVKYVKQEQQYEQGPVSGEFEPTPIQNWFLGQQLVNPHYYNQSVLFRVNQSLDILQLQKAFEKLIRHHDTLRINFNQKKRTFFYNENHLETRFTIPEIMVTQSKSIEEACSEIKASFCLSEGLLIKAALICKDGTEYLLITAHHLIMDGISWRILMEDLHRAYMALKNGDTWALPHKTTSYKEWSEYLRQNKGIGKMDQSYWAGIESEKYRLPLDIQTEDWSAKNLRKVTVNLEPDTTNFLLKDAHSAYNTDVPILLNVALVLALNEWTDQTDFFIEMENHGRHLKGPDVSRTLGWFTSIYPVRLEYKNEIDLLIKFVKETLRNVPNNGIGYGMEQFSHADRQHRISEIRFNYLGQFERELDNELLTFNNEQTGAETDPDNDLTVKLELNAMVLSGKFRMEINYNSAAFQAHRICGLADLFTKKLLEVLSYLKDQHDVYFTPSDFEEVNLNEEELKALFE</sequence>
<dbReference type="NCBIfam" id="TIGR01733">
    <property type="entry name" value="AA-adenyl-dom"/>
    <property type="match status" value="1"/>
</dbReference>
<dbReference type="NCBIfam" id="TIGR01720">
    <property type="entry name" value="NRPS-para261"/>
    <property type="match status" value="1"/>
</dbReference>
<dbReference type="Gene3D" id="3.30.559.30">
    <property type="entry name" value="Nonribosomal peptide synthetase, condensation domain"/>
    <property type="match status" value="2"/>
</dbReference>
<dbReference type="Gene3D" id="3.30.300.30">
    <property type="match status" value="2"/>
</dbReference>
<dbReference type="Proteomes" id="UP000011135">
    <property type="component" value="Unassembled WGS sequence"/>
</dbReference>
<dbReference type="InterPro" id="IPR023213">
    <property type="entry name" value="CAT-like_dom_sf"/>
</dbReference>
<accession>L8JYL3</accession>
<name>L8JYL3_9BACT</name>
<gene>
    <name evidence="7" type="ORF">C900_01697</name>
</gene>
<proteinExistence type="predicted"/>
<dbReference type="InterPro" id="IPR000873">
    <property type="entry name" value="AMP-dep_synth/lig_dom"/>
</dbReference>
<dbReference type="CDD" id="cd19531">
    <property type="entry name" value="LCL_NRPS-like"/>
    <property type="match status" value="1"/>
</dbReference>
<dbReference type="PROSITE" id="PS00455">
    <property type="entry name" value="AMP_BINDING"/>
    <property type="match status" value="2"/>
</dbReference>
<dbReference type="Gene3D" id="3.30.559.10">
    <property type="entry name" value="Chloramphenicol acetyltransferase-like domain"/>
    <property type="match status" value="2"/>
</dbReference>
<dbReference type="GO" id="GO:0043041">
    <property type="term" value="P:amino acid activation for nonribosomal peptide biosynthetic process"/>
    <property type="evidence" value="ECO:0007669"/>
    <property type="project" value="TreeGrafter"/>
</dbReference>
<evidence type="ECO:0000256" key="3">
    <source>
        <dbReference type="ARBA" id="ARBA00022553"/>
    </source>
</evidence>
<keyword evidence="8" id="KW-1185">Reference proteome</keyword>
<dbReference type="GO" id="GO:0044550">
    <property type="term" value="P:secondary metabolite biosynthetic process"/>
    <property type="evidence" value="ECO:0007669"/>
    <property type="project" value="TreeGrafter"/>
</dbReference>
<dbReference type="Pfam" id="PF00550">
    <property type="entry name" value="PP-binding"/>
    <property type="match status" value="2"/>
</dbReference>
<dbReference type="Gene3D" id="3.40.50.980">
    <property type="match status" value="2"/>
</dbReference>
<evidence type="ECO:0000313" key="8">
    <source>
        <dbReference type="Proteomes" id="UP000011135"/>
    </source>
</evidence>
<evidence type="ECO:0000256" key="5">
    <source>
        <dbReference type="SAM" id="Coils"/>
    </source>
</evidence>
<dbReference type="PANTHER" id="PTHR45527">
    <property type="entry name" value="NONRIBOSOMAL PEPTIDE SYNTHETASE"/>
    <property type="match status" value="1"/>
</dbReference>
<dbReference type="PROSITE" id="PS50075">
    <property type="entry name" value="CARRIER"/>
    <property type="match status" value="2"/>
</dbReference>
<dbReference type="SUPFAM" id="SSF52777">
    <property type="entry name" value="CoA-dependent acyltransferases"/>
    <property type="match status" value="4"/>
</dbReference>
<dbReference type="InterPro" id="IPR009081">
    <property type="entry name" value="PP-bd_ACP"/>
</dbReference>
<dbReference type="InterPro" id="IPR010060">
    <property type="entry name" value="NRPS_synth"/>
</dbReference>
<dbReference type="InterPro" id="IPR042099">
    <property type="entry name" value="ANL_N_sf"/>
</dbReference>
<dbReference type="OrthoDB" id="9765680at2"/>
<dbReference type="PROSITE" id="PS00012">
    <property type="entry name" value="PHOSPHOPANTETHEINE"/>
    <property type="match status" value="2"/>
</dbReference>
<dbReference type="InterPro" id="IPR025110">
    <property type="entry name" value="AMP-bd_C"/>
</dbReference>
<dbReference type="Gene3D" id="3.40.50.12780">
    <property type="entry name" value="N-terminal domain of ligase-like"/>
    <property type="match status" value="1"/>
</dbReference>
<keyword evidence="3" id="KW-0597">Phosphoprotein</keyword>
<reference evidence="7 8" key="1">
    <citation type="submission" date="2012-12" db="EMBL/GenBank/DDBJ databases">
        <title>Genome assembly of Fulvivirga imtechensis AK7.</title>
        <authorList>
            <person name="Nupur N."/>
            <person name="Khatri I."/>
            <person name="Kumar R."/>
            <person name="Subramanian S."/>
            <person name="Pinnaka A."/>
        </authorList>
    </citation>
    <scope>NUCLEOTIDE SEQUENCE [LARGE SCALE GENOMIC DNA]</scope>
    <source>
        <strain evidence="7 8">AK7</strain>
    </source>
</reference>
<protein>
    <submittedName>
        <fullName evidence="7">Long-chain-fatty-acid--CoA ligase</fullName>
    </submittedName>
</protein>
<dbReference type="Pfam" id="PF00501">
    <property type="entry name" value="AMP-binding"/>
    <property type="match status" value="2"/>
</dbReference>
<evidence type="ECO:0000259" key="6">
    <source>
        <dbReference type="PROSITE" id="PS50075"/>
    </source>
</evidence>
<dbReference type="InterPro" id="IPR006162">
    <property type="entry name" value="Ppantetheine_attach_site"/>
</dbReference>
<dbReference type="InterPro" id="IPR020845">
    <property type="entry name" value="AMP-binding_CS"/>
</dbReference>
<dbReference type="STRING" id="1237149.C900_01697"/>
<keyword evidence="2" id="KW-0596">Phosphopantetheine</keyword>
<feature type="domain" description="Carrier" evidence="6">
    <location>
        <begin position="1598"/>
        <end position="1675"/>
    </location>
</feature>
<dbReference type="Pfam" id="PF00668">
    <property type="entry name" value="Condensation"/>
    <property type="match status" value="2"/>
</dbReference>
<keyword evidence="7" id="KW-0436">Ligase</keyword>
<dbReference type="eggNOG" id="COG0318">
    <property type="taxonomic scope" value="Bacteria"/>
</dbReference>
<dbReference type="PANTHER" id="PTHR45527:SF1">
    <property type="entry name" value="FATTY ACID SYNTHASE"/>
    <property type="match status" value="1"/>
</dbReference>
<comment type="caution">
    <text evidence="7">The sequence shown here is derived from an EMBL/GenBank/DDBJ whole genome shotgun (WGS) entry which is preliminary data.</text>
</comment>
<dbReference type="GO" id="GO:0016874">
    <property type="term" value="F:ligase activity"/>
    <property type="evidence" value="ECO:0007669"/>
    <property type="project" value="UniProtKB-KW"/>
</dbReference>
<dbReference type="Gene3D" id="1.10.1200.10">
    <property type="entry name" value="ACP-like"/>
    <property type="match status" value="2"/>
</dbReference>
<organism evidence="7 8">
    <name type="scientific">Fulvivirga imtechensis AK7</name>
    <dbReference type="NCBI Taxonomy" id="1237149"/>
    <lineage>
        <taxon>Bacteria</taxon>
        <taxon>Pseudomonadati</taxon>
        <taxon>Bacteroidota</taxon>
        <taxon>Cytophagia</taxon>
        <taxon>Cytophagales</taxon>
        <taxon>Fulvivirgaceae</taxon>
        <taxon>Fulvivirga</taxon>
    </lineage>
</organism>
<dbReference type="InterPro" id="IPR045851">
    <property type="entry name" value="AMP-bd_C_sf"/>
</dbReference>
<keyword evidence="5" id="KW-0175">Coiled coil</keyword>
<dbReference type="GO" id="GO:0031177">
    <property type="term" value="F:phosphopantetheine binding"/>
    <property type="evidence" value="ECO:0007669"/>
    <property type="project" value="TreeGrafter"/>
</dbReference>
<dbReference type="SUPFAM" id="SSF47336">
    <property type="entry name" value="ACP-like"/>
    <property type="match status" value="2"/>
</dbReference>
<evidence type="ECO:0000256" key="1">
    <source>
        <dbReference type="ARBA" id="ARBA00001957"/>
    </source>
</evidence>
<dbReference type="GO" id="GO:0005737">
    <property type="term" value="C:cytoplasm"/>
    <property type="evidence" value="ECO:0007669"/>
    <property type="project" value="TreeGrafter"/>
</dbReference>
<dbReference type="InterPro" id="IPR036736">
    <property type="entry name" value="ACP-like_sf"/>
</dbReference>
<dbReference type="PATRIC" id="fig|1237149.3.peg.1650"/>
<comment type="cofactor">
    <cofactor evidence="1">
        <name>pantetheine 4'-phosphate</name>
        <dbReference type="ChEBI" id="CHEBI:47942"/>
    </cofactor>
</comment>
<feature type="domain" description="Carrier" evidence="6">
    <location>
        <begin position="572"/>
        <end position="647"/>
    </location>
</feature>
<dbReference type="SUPFAM" id="SSF56801">
    <property type="entry name" value="Acetyl-CoA synthetase-like"/>
    <property type="match status" value="2"/>
</dbReference>
<dbReference type="FunFam" id="3.40.50.980:FF:000001">
    <property type="entry name" value="Non-ribosomal peptide synthetase"/>
    <property type="match status" value="1"/>
</dbReference>
<dbReference type="EMBL" id="AMZN01000025">
    <property type="protein sequence ID" value="ELR72282.1"/>
    <property type="molecule type" value="Genomic_DNA"/>
</dbReference>